<name>A0A8B6CM41_MYTGA</name>
<feature type="compositionally biased region" description="Polar residues" evidence="1">
    <location>
        <begin position="299"/>
        <end position="320"/>
    </location>
</feature>
<dbReference type="EMBL" id="UYJE01001949">
    <property type="protein sequence ID" value="VDI06630.1"/>
    <property type="molecule type" value="Genomic_DNA"/>
</dbReference>
<feature type="region of interest" description="Disordered" evidence="1">
    <location>
        <begin position="610"/>
        <end position="686"/>
    </location>
</feature>
<sequence length="699" mass="77271">MSTDMQGGTENNYWMVRWLLTILITAATLPCLLTCGTGQKQRADAGGATICCFTAKCNTSQRFRFCQKDQGYDICQDCPEDQYTNDPINTVQWDEETDVCVLKPDCSAPEKILVGNKCECDRSKGYFGTDPDNCGIKVDDCKIAGYQLNNYGHCIECGPNQFKPGKDQFGICQDKRKCEDGEIEENPGNTTSDRICKKQEKPTTVVPEIITTTETTNTTVNKQSDKTWYVLVIAVAFLVFVVIVLCWKRNTLRETFIGFNICNIFSARCKKCKKGDRLDTEENEHMLDKVENGRLQNGIGRQTSNGSASNGYSIPNSPFQGEQDGSLDNQVSNGNTVLQRNGTQSLKSDTMMNEHDGRQNSYHIDSASEQASGLTMNTFIDGSEKASICENKIVTKDRTKVPHSDSKTYNSLNADSFLQDDNSLDENALESVFVHSTSSPQTQSPVPCGRDPDTIPKTMSDNFSIESVKEPGKESLPKNNSNGNIPAAGLFQSLQTVPYRQTDLKDEINHQSRVPEIPATNPTVKKEILKPQTRVKPMAKVFPVRSTSQDQQTNTQSSVNGAEGFTPSPTTANGIDIQQAVNNDSHKVVANTHYGEYQDMRENNTEDAINSAQGYSPSMDSSEGLRQQPSLSTNHESPPTDEINHIDNNEQPNLHETASGNVLATPSSDNSRESESNQSLQQETINHQTLTVTLEELQN</sequence>
<protein>
    <recommendedName>
        <fullName evidence="5">TNFR-Cys domain-containing protein</fullName>
    </recommendedName>
</protein>
<feature type="transmembrane region" description="Helical" evidence="2">
    <location>
        <begin position="228"/>
        <end position="247"/>
    </location>
</feature>
<evidence type="ECO:0000256" key="2">
    <source>
        <dbReference type="SAM" id="Phobius"/>
    </source>
</evidence>
<evidence type="ECO:0008006" key="5">
    <source>
        <dbReference type="Google" id="ProtNLM"/>
    </source>
</evidence>
<gene>
    <name evidence="3" type="ORF">MGAL_10B050606</name>
</gene>
<organism evidence="3 4">
    <name type="scientific">Mytilus galloprovincialis</name>
    <name type="common">Mediterranean mussel</name>
    <dbReference type="NCBI Taxonomy" id="29158"/>
    <lineage>
        <taxon>Eukaryota</taxon>
        <taxon>Metazoa</taxon>
        <taxon>Spiralia</taxon>
        <taxon>Lophotrochozoa</taxon>
        <taxon>Mollusca</taxon>
        <taxon>Bivalvia</taxon>
        <taxon>Autobranchia</taxon>
        <taxon>Pteriomorphia</taxon>
        <taxon>Mytilida</taxon>
        <taxon>Mytiloidea</taxon>
        <taxon>Mytilidae</taxon>
        <taxon>Mytilinae</taxon>
        <taxon>Mytilus</taxon>
    </lineage>
</organism>
<feature type="compositionally biased region" description="Polar residues" evidence="1">
    <location>
        <begin position="610"/>
        <end position="637"/>
    </location>
</feature>
<feature type="compositionally biased region" description="Polar residues" evidence="1">
    <location>
        <begin position="326"/>
        <end position="337"/>
    </location>
</feature>
<dbReference type="Proteomes" id="UP000596742">
    <property type="component" value="Unassembled WGS sequence"/>
</dbReference>
<evidence type="ECO:0000256" key="1">
    <source>
        <dbReference type="SAM" id="MobiDB-lite"/>
    </source>
</evidence>
<feature type="region of interest" description="Disordered" evidence="1">
    <location>
        <begin position="543"/>
        <end position="574"/>
    </location>
</feature>
<feature type="compositionally biased region" description="Basic and acidic residues" evidence="1">
    <location>
        <begin position="283"/>
        <end position="292"/>
    </location>
</feature>
<dbReference type="AlphaFoldDB" id="A0A8B6CM41"/>
<proteinExistence type="predicted"/>
<feature type="compositionally biased region" description="Low complexity" evidence="1">
    <location>
        <begin position="546"/>
        <end position="558"/>
    </location>
</feature>
<reference evidence="3" key="1">
    <citation type="submission" date="2018-11" db="EMBL/GenBank/DDBJ databases">
        <authorList>
            <person name="Alioto T."/>
            <person name="Alioto T."/>
        </authorList>
    </citation>
    <scope>NUCLEOTIDE SEQUENCE</scope>
</reference>
<feature type="compositionally biased region" description="Polar residues" evidence="1">
    <location>
        <begin position="676"/>
        <end position="686"/>
    </location>
</feature>
<dbReference type="Gene3D" id="2.10.50.10">
    <property type="entry name" value="Tumor Necrosis Factor Receptor, subunit A, domain 2"/>
    <property type="match status" value="1"/>
</dbReference>
<evidence type="ECO:0000313" key="3">
    <source>
        <dbReference type="EMBL" id="VDI06630.1"/>
    </source>
</evidence>
<keyword evidence="2" id="KW-1133">Transmembrane helix</keyword>
<feature type="region of interest" description="Disordered" evidence="1">
    <location>
        <begin position="283"/>
        <end position="337"/>
    </location>
</feature>
<accession>A0A8B6CM41</accession>
<comment type="caution">
    <text evidence="3">The sequence shown here is derived from an EMBL/GenBank/DDBJ whole genome shotgun (WGS) entry which is preliminary data.</text>
</comment>
<keyword evidence="2" id="KW-0812">Transmembrane</keyword>
<evidence type="ECO:0000313" key="4">
    <source>
        <dbReference type="Proteomes" id="UP000596742"/>
    </source>
</evidence>
<keyword evidence="4" id="KW-1185">Reference proteome</keyword>
<dbReference type="OrthoDB" id="6123759at2759"/>
<keyword evidence="2" id="KW-0472">Membrane</keyword>
<feature type="compositionally biased region" description="Polar residues" evidence="1">
    <location>
        <begin position="649"/>
        <end position="669"/>
    </location>
</feature>